<dbReference type="SMART" id="SM00342">
    <property type="entry name" value="HTH_ARAC"/>
    <property type="match status" value="1"/>
</dbReference>
<evidence type="ECO:0000313" key="5">
    <source>
        <dbReference type="EMBL" id="PZW41399.1"/>
    </source>
</evidence>
<dbReference type="Pfam" id="PF06445">
    <property type="entry name" value="GyrI-like"/>
    <property type="match status" value="1"/>
</dbReference>
<dbReference type="PANTHER" id="PTHR40055:SF2">
    <property type="entry name" value="DNA GYRASE INHIBITOR"/>
    <property type="match status" value="1"/>
</dbReference>
<reference evidence="5 6" key="1">
    <citation type="submission" date="2018-06" db="EMBL/GenBank/DDBJ databases">
        <title>Genomic Encyclopedia of Archaeal and Bacterial Type Strains, Phase II (KMG-II): from individual species to whole genera.</title>
        <authorList>
            <person name="Goeker M."/>
        </authorList>
    </citation>
    <scope>NUCLEOTIDE SEQUENCE [LARGE SCALE GENOMIC DNA]</scope>
    <source>
        <strain evidence="5 6">DSM 15361</strain>
    </source>
</reference>
<dbReference type="InterPro" id="IPR050908">
    <property type="entry name" value="SmbC-like"/>
</dbReference>
<comment type="caution">
    <text evidence="5">The sequence shown here is derived from an EMBL/GenBank/DDBJ whole genome shotgun (WGS) entry which is preliminary data.</text>
</comment>
<dbReference type="SUPFAM" id="SSF46689">
    <property type="entry name" value="Homeodomain-like"/>
    <property type="match status" value="2"/>
</dbReference>
<gene>
    <name evidence="5" type="ORF">LX95_01072</name>
</gene>
<dbReference type="Pfam" id="PF12833">
    <property type="entry name" value="HTH_18"/>
    <property type="match status" value="1"/>
</dbReference>
<evidence type="ECO:0000259" key="4">
    <source>
        <dbReference type="PROSITE" id="PS01124"/>
    </source>
</evidence>
<dbReference type="PANTHER" id="PTHR40055">
    <property type="entry name" value="TRANSCRIPTIONAL REGULATOR YGIV-RELATED"/>
    <property type="match status" value="1"/>
</dbReference>
<dbReference type="Gene3D" id="1.10.10.60">
    <property type="entry name" value="Homeodomain-like"/>
    <property type="match status" value="2"/>
</dbReference>
<sequence length="305" mass="35579">MPVTDKNIEANYKTRINRVFEYIDQNLESNLSLKSVSEVAFFSPFHFHRIFKFITGETLNEYITRKRIEKSASDLLHKNITSTKIAHNYGFSDNSSFSRAFKKYFKVSPTEFKKQNPNKFSKIRQLKSKNGQDYPNYEKYICIIDNLKNWIEMNVKVEIKEVAKMNVAYISCIGAQNLENAFGKLIQWATPKGLMNDQTKMMTIYHDSFKFTDANKIRMSASILLNKPEEIDGEVGLTAIEAGKFIVGNFIIGTDEFEKSWTGLFVWMNENGYKKADREPFEIYYNNFNEHPEKKAIVDFYIPIQ</sequence>
<dbReference type="SUPFAM" id="SSF55136">
    <property type="entry name" value="Probable bacterial effector-binding domain"/>
    <property type="match status" value="1"/>
</dbReference>
<dbReference type="GO" id="GO:0043565">
    <property type="term" value="F:sequence-specific DNA binding"/>
    <property type="evidence" value="ECO:0007669"/>
    <property type="project" value="InterPro"/>
</dbReference>
<evidence type="ECO:0000256" key="1">
    <source>
        <dbReference type="ARBA" id="ARBA00023015"/>
    </source>
</evidence>
<dbReference type="SMART" id="SM00871">
    <property type="entry name" value="AraC_E_bind"/>
    <property type="match status" value="1"/>
</dbReference>
<dbReference type="Gene3D" id="3.20.80.10">
    <property type="entry name" value="Regulatory factor, effector binding domain"/>
    <property type="match status" value="1"/>
</dbReference>
<dbReference type="InterPro" id="IPR011256">
    <property type="entry name" value="Reg_factor_effector_dom_sf"/>
</dbReference>
<dbReference type="InterPro" id="IPR018060">
    <property type="entry name" value="HTH_AraC"/>
</dbReference>
<keyword evidence="1" id="KW-0805">Transcription regulation</keyword>
<dbReference type="EMBL" id="QKYV01000003">
    <property type="protein sequence ID" value="PZW41399.1"/>
    <property type="molecule type" value="Genomic_DNA"/>
</dbReference>
<dbReference type="InterPro" id="IPR009057">
    <property type="entry name" value="Homeodomain-like_sf"/>
</dbReference>
<keyword evidence="3" id="KW-0804">Transcription</keyword>
<dbReference type="GO" id="GO:0003700">
    <property type="term" value="F:DNA-binding transcription factor activity"/>
    <property type="evidence" value="ECO:0007669"/>
    <property type="project" value="InterPro"/>
</dbReference>
<keyword evidence="6" id="KW-1185">Reference proteome</keyword>
<name>A0A2W7I5B8_9FLAO</name>
<proteinExistence type="predicted"/>
<accession>A0A2W7I5B8</accession>
<evidence type="ECO:0000256" key="3">
    <source>
        <dbReference type="ARBA" id="ARBA00023163"/>
    </source>
</evidence>
<dbReference type="InterPro" id="IPR020449">
    <property type="entry name" value="Tscrpt_reg_AraC-type_HTH"/>
</dbReference>
<feature type="domain" description="HTH araC/xylS-type" evidence="4">
    <location>
        <begin position="17"/>
        <end position="115"/>
    </location>
</feature>
<dbReference type="PROSITE" id="PS01124">
    <property type="entry name" value="HTH_ARAC_FAMILY_2"/>
    <property type="match status" value="1"/>
</dbReference>
<keyword evidence="2" id="KW-0238">DNA-binding</keyword>
<dbReference type="RefSeq" id="WP_111540411.1">
    <property type="nucleotide sequence ID" value="NZ_QKYV01000003.1"/>
</dbReference>
<protein>
    <submittedName>
        <fullName evidence="5">AraC family transcriptional regulator</fullName>
    </submittedName>
</protein>
<dbReference type="InterPro" id="IPR010499">
    <property type="entry name" value="AraC_E-bd"/>
</dbReference>
<dbReference type="AlphaFoldDB" id="A0A2W7I5B8"/>
<dbReference type="Proteomes" id="UP000249542">
    <property type="component" value="Unassembled WGS sequence"/>
</dbReference>
<dbReference type="InterPro" id="IPR029442">
    <property type="entry name" value="GyrI-like"/>
</dbReference>
<organism evidence="5 6">
    <name type="scientific">Mesonia algae</name>
    <dbReference type="NCBI Taxonomy" id="213248"/>
    <lineage>
        <taxon>Bacteria</taxon>
        <taxon>Pseudomonadati</taxon>
        <taxon>Bacteroidota</taxon>
        <taxon>Flavobacteriia</taxon>
        <taxon>Flavobacteriales</taxon>
        <taxon>Flavobacteriaceae</taxon>
        <taxon>Mesonia</taxon>
    </lineage>
</organism>
<dbReference type="PRINTS" id="PR00032">
    <property type="entry name" value="HTHARAC"/>
</dbReference>
<evidence type="ECO:0000313" key="6">
    <source>
        <dbReference type="Proteomes" id="UP000249542"/>
    </source>
</evidence>
<evidence type="ECO:0000256" key="2">
    <source>
        <dbReference type="ARBA" id="ARBA00023125"/>
    </source>
</evidence>